<proteinExistence type="predicted"/>
<dbReference type="Proteomes" id="UP000292702">
    <property type="component" value="Unassembled WGS sequence"/>
</dbReference>
<evidence type="ECO:0000313" key="2">
    <source>
        <dbReference type="Proteomes" id="UP000292702"/>
    </source>
</evidence>
<reference evidence="1 2" key="1">
    <citation type="submission" date="2018-11" db="EMBL/GenBank/DDBJ databases">
        <title>Genome assembly of Steccherinum ochraceum LE-BIN_3174, the white-rot fungus of the Steccherinaceae family (The Residual Polyporoid clade, Polyporales, Basidiomycota).</title>
        <authorList>
            <person name="Fedorova T.V."/>
            <person name="Glazunova O.A."/>
            <person name="Landesman E.O."/>
            <person name="Moiseenko K.V."/>
            <person name="Psurtseva N.V."/>
            <person name="Savinova O.S."/>
            <person name="Shakhova N.V."/>
            <person name="Tyazhelova T.V."/>
            <person name="Vasina D.V."/>
        </authorList>
    </citation>
    <scope>NUCLEOTIDE SEQUENCE [LARGE SCALE GENOMIC DNA]</scope>
    <source>
        <strain evidence="1 2">LE-BIN_3174</strain>
    </source>
</reference>
<dbReference type="EMBL" id="RWJN01000155">
    <property type="protein sequence ID" value="TCD65969.1"/>
    <property type="molecule type" value="Genomic_DNA"/>
</dbReference>
<comment type="caution">
    <text evidence="1">The sequence shown here is derived from an EMBL/GenBank/DDBJ whole genome shotgun (WGS) entry which is preliminary data.</text>
</comment>
<dbReference type="AlphaFoldDB" id="A0A4R0RLH1"/>
<gene>
    <name evidence="1" type="ORF">EIP91_001961</name>
</gene>
<sequence length="472" mass="52665">MTASTPIFNPSITLALLRLKYACIKHERIWQKLADWFGLLTILSGLPAEIIEMVFLALESPTALFIISVMYPGLKEHAERILFKSLSVIMYSPDGWIRPLALVAIADVLRQSKESALTTTATVAAARRCRLSVSAGSDSLLAAILRTLTNLRQLTLKDMLIEEPSKSSKSSDLSEPLPPSRAESCLVSSLETLTVSRVRVPKPVSSCPLDIFDINDTLVDDQSDPVFFTSTKRRSLDIRCLKVTHYLDSFPLFGDSVTFTRISALYFKILGITDEMATVATRRTGRRTGPLGYRTASTHRHGNMDAFLRLHGHTLVTLMLNVSSLLDFGNIMDPDDNNWTIYRLSNVCSSLRVLHIVFQLDVFSTSGPSLFEPTLHQVVLAIGWTERSAPADYNHGRSRADRCQESDRSVAELWKELSAKLDEVALPELQSVKFVTHLSDNTAGRWEQVHLCQVYLRSAFPGLARSGMMEFE</sequence>
<protein>
    <submittedName>
        <fullName evidence="1">Uncharacterized protein</fullName>
    </submittedName>
</protein>
<evidence type="ECO:0000313" key="1">
    <source>
        <dbReference type="EMBL" id="TCD65969.1"/>
    </source>
</evidence>
<name>A0A4R0RLH1_9APHY</name>
<accession>A0A4R0RLH1</accession>
<organism evidence="1 2">
    <name type="scientific">Steccherinum ochraceum</name>
    <dbReference type="NCBI Taxonomy" id="92696"/>
    <lineage>
        <taxon>Eukaryota</taxon>
        <taxon>Fungi</taxon>
        <taxon>Dikarya</taxon>
        <taxon>Basidiomycota</taxon>
        <taxon>Agaricomycotina</taxon>
        <taxon>Agaricomycetes</taxon>
        <taxon>Polyporales</taxon>
        <taxon>Steccherinaceae</taxon>
        <taxon>Steccherinum</taxon>
    </lineage>
</organism>
<keyword evidence="2" id="KW-1185">Reference proteome</keyword>